<dbReference type="GO" id="GO:0016705">
    <property type="term" value="F:oxidoreductase activity, acting on paired donors, with incorporation or reduction of molecular oxygen"/>
    <property type="evidence" value="ECO:0007669"/>
    <property type="project" value="InterPro"/>
</dbReference>
<evidence type="ECO:0000256" key="2">
    <source>
        <dbReference type="ARBA" id="ARBA00010617"/>
    </source>
</evidence>
<keyword evidence="7" id="KW-0503">Monooxygenase</keyword>
<dbReference type="STRING" id="1447875.A0A2B7Y005"/>
<reference evidence="8 9" key="1">
    <citation type="submission" date="2017-10" db="EMBL/GenBank/DDBJ databases">
        <title>Comparative genomics in systemic dimorphic fungi from Ajellomycetaceae.</title>
        <authorList>
            <person name="Munoz J.F."/>
            <person name="Mcewen J.G."/>
            <person name="Clay O.K."/>
            <person name="Cuomo C.A."/>
        </authorList>
    </citation>
    <scope>NUCLEOTIDE SEQUENCE [LARGE SCALE GENOMIC DNA]</scope>
    <source>
        <strain evidence="8 9">UAMH5409</strain>
    </source>
</reference>
<keyword evidence="3 6" id="KW-0479">Metal-binding</keyword>
<dbReference type="SUPFAM" id="SSF48264">
    <property type="entry name" value="Cytochrome P450"/>
    <property type="match status" value="1"/>
</dbReference>
<protein>
    <recommendedName>
        <fullName evidence="10">Cytochrome P450</fullName>
    </recommendedName>
</protein>
<dbReference type="AlphaFoldDB" id="A0A2B7Y005"/>
<name>A0A2B7Y005_9EURO</name>
<comment type="similarity">
    <text evidence="2 7">Belongs to the cytochrome P450 family.</text>
</comment>
<evidence type="ECO:0000256" key="4">
    <source>
        <dbReference type="ARBA" id="ARBA00023002"/>
    </source>
</evidence>
<dbReference type="PROSITE" id="PS00086">
    <property type="entry name" value="CYTOCHROME_P450"/>
    <property type="match status" value="1"/>
</dbReference>
<evidence type="ECO:0000313" key="9">
    <source>
        <dbReference type="Proteomes" id="UP000223968"/>
    </source>
</evidence>
<evidence type="ECO:0000313" key="8">
    <source>
        <dbReference type="EMBL" id="PGH14610.1"/>
    </source>
</evidence>
<keyword evidence="4 7" id="KW-0560">Oxidoreductase</keyword>
<evidence type="ECO:0000256" key="5">
    <source>
        <dbReference type="ARBA" id="ARBA00023004"/>
    </source>
</evidence>
<evidence type="ECO:0000256" key="1">
    <source>
        <dbReference type="ARBA" id="ARBA00001971"/>
    </source>
</evidence>
<dbReference type="OrthoDB" id="1844152at2759"/>
<dbReference type="InterPro" id="IPR002403">
    <property type="entry name" value="Cyt_P450_E_grp-IV"/>
</dbReference>
<dbReference type="InterPro" id="IPR017972">
    <property type="entry name" value="Cyt_P450_CS"/>
</dbReference>
<dbReference type="PANTHER" id="PTHR46206">
    <property type="entry name" value="CYTOCHROME P450"/>
    <property type="match status" value="1"/>
</dbReference>
<dbReference type="PRINTS" id="PR00465">
    <property type="entry name" value="EP450IV"/>
</dbReference>
<accession>A0A2B7Y005</accession>
<comment type="cofactor">
    <cofactor evidence="1 6">
        <name>heme</name>
        <dbReference type="ChEBI" id="CHEBI:30413"/>
    </cofactor>
</comment>
<dbReference type="GO" id="GO:0005506">
    <property type="term" value="F:iron ion binding"/>
    <property type="evidence" value="ECO:0007669"/>
    <property type="project" value="InterPro"/>
</dbReference>
<comment type="caution">
    <text evidence="8">The sequence shown here is derived from an EMBL/GenBank/DDBJ whole genome shotgun (WGS) entry which is preliminary data.</text>
</comment>
<evidence type="ECO:0000256" key="7">
    <source>
        <dbReference type="RuleBase" id="RU000461"/>
    </source>
</evidence>
<dbReference type="InterPro" id="IPR036396">
    <property type="entry name" value="Cyt_P450_sf"/>
</dbReference>
<feature type="binding site" description="axial binding residue" evidence="6">
    <location>
        <position position="459"/>
    </location>
    <ligand>
        <name>heme</name>
        <dbReference type="ChEBI" id="CHEBI:30413"/>
    </ligand>
    <ligandPart>
        <name>Fe</name>
        <dbReference type="ChEBI" id="CHEBI:18248"/>
    </ligandPart>
</feature>
<evidence type="ECO:0000256" key="6">
    <source>
        <dbReference type="PIRSR" id="PIRSR602403-1"/>
    </source>
</evidence>
<organism evidence="8 9">
    <name type="scientific">Helicocarpus griseus UAMH5409</name>
    <dbReference type="NCBI Taxonomy" id="1447875"/>
    <lineage>
        <taxon>Eukaryota</taxon>
        <taxon>Fungi</taxon>
        <taxon>Dikarya</taxon>
        <taxon>Ascomycota</taxon>
        <taxon>Pezizomycotina</taxon>
        <taxon>Eurotiomycetes</taxon>
        <taxon>Eurotiomycetidae</taxon>
        <taxon>Onygenales</taxon>
        <taxon>Ajellomycetaceae</taxon>
        <taxon>Helicocarpus</taxon>
    </lineage>
</organism>
<dbReference type="Pfam" id="PF00067">
    <property type="entry name" value="p450"/>
    <property type="match status" value="1"/>
</dbReference>
<proteinExistence type="inferred from homology"/>
<gene>
    <name evidence="8" type="ORF">AJ79_02945</name>
</gene>
<dbReference type="GO" id="GO:0020037">
    <property type="term" value="F:heme binding"/>
    <property type="evidence" value="ECO:0007669"/>
    <property type="project" value="InterPro"/>
</dbReference>
<dbReference type="EMBL" id="PDNB01000033">
    <property type="protein sequence ID" value="PGH14610.1"/>
    <property type="molecule type" value="Genomic_DNA"/>
</dbReference>
<keyword evidence="6 7" id="KW-0349">Heme</keyword>
<dbReference type="CDD" id="cd11041">
    <property type="entry name" value="CYP503A1-like"/>
    <property type="match status" value="1"/>
</dbReference>
<dbReference type="Proteomes" id="UP000223968">
    <property type="component" value="Unassembled WGS sequence"/>
</dbReference>
<dbReference type="InterPro" id="IPR001128">
    <property type="entry name" value="Cyt_P450"/>
</dbReference>
<keyword evidence="5 6" id="KW-0408">Iron</keyword>
<dbReference type="GO" id="GO:0004497">
    <property type="term" value="F:monooxygenase activity"/>
    <property type="evidence" value="ECO:0007669"/>
    <property type="project" value="UniProtKB-KW"/>
</dbReference>
<sequence>MDFTYLSEAALAILHTPNSSAHIIFALFVIYNTAKWVTSYQKTAEVPAVGNRGLPILSSWVAAYRFLKEPVRLVREGIASYNHGPFRISTIQGEYVLIPDKERVAEYIRAPDDVLSFQDGANDQQQIPFTMGYGVGYRTYHVPVIRMNLTKTLKRHMPVMWEEMNSAFDDLIGSPNDYQPFAVYDIIAMTVARITSRVFVGTELCENEEFLKIAMDYAQAVVISAEMLRPFPDWMKWILVKAMPVTSYRRRATKFLSKIVQACLDGKLDENGNKPDNMVQWLVDAAPPVERNIPLIAERIMALNVASIHTTTMTFTGALYNLAAEPEQYIPALREEAIKHFQDGNINISKETLPKLYKIDSFLKEAGRYNNAGLMAMQRNAKKRFTFSNGTVIPVGAKIGAPTLILHRDEGSYENPDVFDGYRFSRQSEAADGPQAAAKNSMVSTSPTYHLFGHGKHACPGRFYAVDEMKLMLASMLLRYDMKLRPGTSPNQTYIATMAVPDTKLKVLLKRRDGS</sequence>
<evidence type="ECO:0008006" key="10">
    <source>
        <dbReference type="Google" id="ProtNLM"/>
    </source>
</evidence>
<dbReference type="Gene3D" id="1.10.630.10">
    <property type="entry name" value="Cytochrome P450"/>
    <property type="match status" value="1"/>
</dbReference>
<keyword evidence="9" id="KW-1185">Reference proteome</keyword>
<evidence type="ECO:0000256" key="3">
    <source>
        <dbReference type="ARBA" id="ARBA00022723"/>
    </source>
</evidence>